<reference evidence="7" key="2">
    <citation type="submission" date="2019-06" db="EMBL/GenBank/DDBJ databases">
        <authorList>
            <person name="Hu M."/>
        </authorList>
    </citation>
    <scope>NUCLEOTIDE SEQUENCE</scope>
    <source>
        <strain evidence="7">08RB2639</strain>
    </source>
</reference>
<comment type="caution">
    <text evidence="7">The sequence shown here is derived from an EMBL/GenBank/DDBJ whole genome shotgun (WGS) entry which is preliminary data.</text>
</comment>
<evidence type="ECO:0000313" key="7">
    <source>
        <dbReference type="EMBL" id="TNV09057.1"/>
    </source>
</evidence>
<keyword evidence="5" id="KW-0378">Hydrolase</keyword>
<dbReference type="EMBL" id="VEWK01000016">
    <property type="protein sequence ID" value="TNV09057.1"/>
    <property type="molecule type" value="Genomic_DNA"/>
</dbReference>
<dbReference type="GO" id="GO:0110001">
    <property type="term" value="C:toxin-antitoxin complex"/>
    <property type="evidence" value="ECO:0007669"/>
    <property type="project" value="InterPro"/>
</dbReference>
<dbReference type="GO" id="GO:0000166">
    <property type="term" value="F:nucleotide binding"/>
    <property type="evidence" value="ECO:0007669"/>
    <property type="project" value="UniProtKB-KW"/>
</dbReference>
<dbReference type="Proteomes" id="UP000313390">
    <property type="component" value="Unassembled WGS sequence"/>
</dbReference>
<reference evidence="6 9" key="3">
    <citation type="submission" date="2020-08" db="EMBL/GenBank/DDBJ databases">
        <title>Genomic Encyclopedia of Type Strains, Phase IV (KMG-IV): sequencing the most valuable type-strain genomes for metagenomic binning, comparative biology and taxonomic classification.</title>
        <authorList>
            <person name="Goeker M."/>
        </authorList>
    </citation>
    <scope>NUCLEOTIDE SEQUENCE [LARGE SCALE GENOMIC DNA]</scope>
    <source>
        <strain evidence="6 9">DSM 23868</strain>
    </source>
</reference>
<keyword evidence="2" id="KW-1277">Toxin-antitoxin system</keyword>
<proteinExistence type="predicted"/>
<keyword evidence="3" id="KW-0540">Nuclease</keyword>
<dbReference type="InterPro" id="IPR051813">
    <property type="entry name" value="HepT_RNase_toxin"/>
</dbReference>
<evidence type="ECO:0000256" key="2">
    <source>
        <dbReference type="ARBA" id="ARBA00022649"/>
    </source>
</evidence>
<evidence type="ECO:0000256" key="4">
    <source>
        <dbReference type="ARBA" id="ARBA00022741"/>
    </source>
</evidence>
<dbReference type="RefSeq" id="WP_138787117.1">
    <property type="nucleotide sequence ID" value="NZ_JACIEX010000015.1"/>
</dbReference>
<evidence type="ECO:0000256" key="1">
    <source>
        <dbReference type="ARBA" id="ARBA00022553"/>
    </source>
</evidence>
<evidence type="ECO:0000313" key="8">
    <source>
        <dbReference type="Proteomes" id="UP000313390"/>
    </source>
</evidence>
<dbReference type="PANTHER" id="PTHR34139">
    <property type="entry name" value="UPF0331 PROTEIN MJ0127"/>
    <property type="match status" value="1"/>
</dbReference>
<protein>
    <submittedName>
        <fullName evidence="7">DUF86 domain-containing protein</fullName>
    </submittedName>
    <submittedName>
        <fullName evidence="6">Uncharacterized protein with HEPN domain</fullName>
    </submittedName>
</protein>
<dbReference type="Proteomes" id="UP000553980">
    <property type="component" value="Unassembled WGS sequence"/>
</dbReference>
<dbReference type="OrthoDB" id="4829434at2"/>
<dbReference type="GO" id="GO:0016787">
    <property type="term" value="F:hydrolase activity"/>
    <property type="evidence" value="ECO:0007669"/>
    <property type="project" value="UniProtKB-KW"/>
</dbReference>
<sequence length="113" mass="13134">MSQPELRLSDYLAHIREACQEAINFTDGMKFEDFTLDIKSQRAVMMDFIMIGEASSRIAKEYPEFIASRSDIPWIQMRGMRNRVAHGYFDLNLSTVWKSIQVELPELLTARSK</sequence>
<dbReference type="Pfam" id="PF01934">
    <property type="entry name" value="HepT-like"/>
    <property type="match status" value="1"/>
</dbReference>
<organism evidence="7 8">
    <name type="scientific">Brucella pecoris</name>
    <dbReference type="NCBI Taxonomy" id="867683"/>
    <lineage>
        <taxon>Bacteria</taxon>
        <taxon>Pseudomonadati</taxon>
        <taxon>Pseudomonadota</taxon>
        <taxon>Alphaproteobacteria</taxon>
        <taxon>Hyphomicrobiales</taxon>
        <taxon>Brucellaceae</taxon>
        <taxon>Brucella/Ochrobactrum group</taxon>
        <taxon>Brucella</taxon>
    </lineage>
</organism>
<keyword evidence="1" id="KW-0597">Phosphoprotein</keyword>
<accession>A0A5C5CCN4</accession>
<dbReference type="GO" id="GO:0004540">
    <property type="term" value="F:RNA nuclease activity"/>
    <property type="evidence" value="ECO:0007669"/>
    <property type="project" value="InterPro"/>
</dbReference>
<reference evidence="7 8" key="1">
    <citation type="journal article" date="2011" name="Int. J. Syst. Evol. Microbiol.">
        <title>Ochrobactrum pecoris sp. nov., isolated from farm animals.</title>
        <authorList>
            <person name="Kampfer P."/>
            <person name="Huber B."/>
            <person name="Busse H.J."/>
            <person name="Scholz H.C."/>
            <person name="Tomaso H."/>
            <person name="Hotzel H."/>
            <person name="Melzer F."/>
        </authorList>
    </citation>
    <scope>NUCLEOTIDE SEQUENCE [LARGE SCALE GENOMIC DNA]</scope>
    <source>
        <strain evidence="7 8">08RB2639</strain>
    </source>
</reference>
<keyword evidence="9" id="KW-1185">Reference proteome</keyword>
<evidence type="ECO:0000256" key="5">
    <source>
        <dbReference type="ARBA" id="ARBA00022801"/>
    </source>
</evidence>
<evidence type="ECO:0000313" key="9">
    <source>
        <dbReference type="Proteomes" id="UP000553980"/>
    </source>
</evidence>
<name>A0A5C5CCN4_9HYPH</name>
<dbReference type="AlphaFoldDB" id="A0A5C5CCN4"/>
<dbReference type="InterPro" id="IPR008201">
    <property type="entry name" value="HepT-like"/>
</dbReference>
<evidence type="ECO:0000256" key="3">
    <source>
        <dbReference type="ARBA" id="ARBA00022722"/>
    </source>
</evidence>
<evidence type="ECO:0000313" key="6">
    <source>
        <dbReference type="EMBL" id="MBB4095924.1"/>
    </source>
</evidence>
<dbReference type="PANTHER" id="PTHR34139:SF1">
    <property type="entry name" value="RNASE MJ1380-RELATED"/>
    <property type="match status" value="1"/>
</dbReference>
<dbReference type="EMBL" id="JACIEX010000015">
    <property type="protein sequence ID" value="MBB4095924.1"/>
    <property type="molecule type" value="Genomic_DNA"/>
</dbReference>
<keyword evidence="4" id="KW-0547">Nucleotide-binding</keyword>
<gene>
    <name evidence="7" type="ORF">FIB18_21805</name>
    <name evidence="6" type="ORF">GGQ79_004477</name>
</gene>